<dbReference type="RefSeq" id="XP_013895424.1">
    <property type="nucleotide sequence ID" value="XM_014039970.1"/>
</dbReference>
<evidence type="ECO:0000256" key="1">
    <source>
        <dbReference type="SAM" id="SignalP"/>
    </source>
</evidence>
<dbReference type="EMBL" id="KK103020">
    <property type="protein sequence ID" value="KIY96404.1"/>
    <property type="molecule type" value="Genomic_DNA"/>
</dbReference>
<feature type="chain" id="PRO_5002264237" evidence="1">
    <location>
        <begin position="22"/>
        <end position="209"/>
    </location>
</feature>
<keyword evidence="1" id="KW-0732">Signal</keyword>
<keyword evidence="3" id="KW-1185">Reference proteome</keyword>
<dbReference type="GeneID" id="25728833"/>
<gene>
    <name evidence="2" type="ORF">MNEG_11559</name>
</gene>
<reference evidence="2 3" key="1">
    <citation type="journal article" date="2013" name="BMC Genomics">
        <title>Reconstruction of the lipid metabolism for the microalga Monoraphidium neglectum from its genome sequence reveals characteristics suitable for biofuel production.</title>
        <authorList>
            <person name="Bogen C."/>
            <person name="Al-Dilaimi A."/>
            <person name="Albersmeier A."/>
            <person name="Wichmann J."/>
            <person name="Grundmann M."/>
            <person name="Rupp O."/>
            <person name="Lauersen K.J."/>
            <person name="Blifernez-Klassen O."/>
            <person name="Kalinowski J."/>
            <person name="Goesmann A."/>
            <person name="Mussgnug J.H."/>
            <person name="Kruse O."/>
        </authorList>
    </citation>
    <scope>NUCLEOTIDE SEQUENCE [LARGE SCALE GENOMIC DNA]</scope>
    <source>
        <strain evidence="2 3">SAG 48.87</strain>
    </source>
</reference>
<dbReference type="OrthoDB" id="541103at2759"/>
<proteinExistence type="predicted"/>
<evidence type="ECO:0000313" key="2">
    <source>
        <dbReference type="EMBL" id="KIY96404.1"/>
    </source>
</evidence>
<protein>
    <submittedName>
        <fullName evidence="2">Uncharacterized protein</fullName>
    </submittedName>
</protein>
<organism evidence="2 3">
    <name type="scientific">Monoraphidium neglectum</name>
    <dbReference type="NCBI Taxonomy" id="145388"/>
    <lineage>
        <taxon>Eukaryota</taxon>
        <taxon>Viridiplantae</taxon>
        <taxon>Chlorophyta</taxon>
        <taxon>core chlorophytes</taxon>
        <taxon>Chlorophyceae</taxon>
        <taxon>CS clade</taxon>
        <taxon>Sphaeropleales</taxon>
        <taxon>Selenastraceae</taxon>
        <taxon>Monoraphidium</taxon>
    </lineage>
</organism>
<evidence type="ECO:0000313" key="3">
    <source>
        <dbReference type="Proteomes" id="UP000054498"/>
    </source>
</evidence>
<sequence length="209" mass="20986">MACRVITAVILLVSLCFGVNAYPTLWRDKQGSCSAHPTSKQHLHGAPVEDTATTFVVRDGKGSAVRSLCPGQTYTVSVAFPEARLSLTTANVGTLVAATGADVDNACPNRVVAQQTSIAAVNTLTWDVPCFPSSTSGILKVTSAAGERYPFQSSGLTIPIDSNCAAAACSKAASTTTVAKAADANVNGAGGTAAGAAALALAGLAAMVL</sequence>
<feature type="signal peptide" evidence="1">
    <location>
        <begin position="1"/>
        <end position="21"/>
    </location>
</feature>
<dbReference type="AlphaFoldDB" id="A0A0D2LYC7"/>
<name>A0A0D2LYC7_9CHLO</name>
<dbReference type="Proteomes" id="UP000054498">
    <property type="component" value="Unassembled WGS sequence"/>
</dbReference>
<accession>A0A0D2LYC7</accession>
<dbReference type="KEGG" id="mng:MNEG_11559"/>